<evidence type="ECO:0000313" key="3">
    <source>
        <dbReference type="Proteomes" id="UP000064183"/>
    </source>
</evidence>
<protein>
    <recommendedName>
        <fullName evidence="4">Cell wall protein</fullName>
    </recommendedName>
</protein>
<dbReference type="AlphaFoldDB" id="A0A0U3M700"/>
<accession>A0A0U3M700</accession>
<evidence type="ECO:0008006" key="4">
    <source>
        <dbReference type="Google" id="ProtNLM"/>
    </source>
</evidence>
<dbReference type="KEGG" id="sgb:WQO_34305"/>
<feature type="region of interest" description="Disordered" evidence="1">
    <location>
        <begin position="1"/>
        <end position="20"/>
    </location>
</feature>
<proteinExistence type="predicted"/>
<gene>
    <name evidence="2" type="ORF">WQO_34305</name>
</gene>
<dbReference type="EMBL" id="CP013739">
    <property type="protein sequence ID" value="ALU98514.1"/>
    <property type="molecule type" value="Genomic_DNA"/>
</dbReference>
<evidence type="ECO:0000256" key="1">
    <source>
        <dbReference type="SAM" id="MobiDB-lite"/>
    </source>
</evidence>
<evidence type="ECO:0000313" key="2">
    <source>
        <dbReference type="EMBL" id="ALU98514.1"/>
    </source>
</evidence>
<reference evidence="2 3" key="1">
    <citation type="journal article" date="2012" name="J. Bacteriol.">
        <title>Draft genome sequence of Streptomyces globisporus C-1027, which produces an antitumor antibiotic consisting of a nine-membered enediyne with a chromoprotein.</title>
        <authorList>
            <person name="Wang L."/>
            <person name="Wang S."/>
            <person name="He Q."/>
            <person name="Yu T."/>
            <person name="Li Q."/>
            <person name="Hong B."/>
        </authorList>
    </citation>
    <scope>NUCLEOTIDE SEQUENCE [LARGE SCALE GENOMIC DNA]</scope>
    <source>
        <strain evidence="2 3">C-1027</strain>
        <plasmid evidence="2 3">SGLP1</plasmid>
    </source>
</reference>
<dbReference type="Proteomes" id="UP000064183">
    <property type="component" value="Plasmid SGLP1"/>
</dbReference>
<keyword evidence="2" id="KW-0614">Plasmid</keyword>
<sequence length="435" mass="46630">MSLLAPPRSRIPSPRTTESPEAAATVDLLVEMPDEQLVAGADQDVVRTRSRRAEPRAWLRAVVWLVAAGLHPGAGPSTVLVARDLSFRMDYRRGIVVYGLAGVVERTGLSPATVKRHVRVLRELGALVWMVRGSKRNLAAPGEKYMATATIYGAVIPPAYDDAMGHRLTGSGYEARLCGVTPAGRELAVASATARADARQEQRRASRSGQGVRRGVRAAWPVDNSAVDKACSAGGEPHSLGRYHRAPAVDVERGCNYIPRARASCRTAPVSSAKISLNSDGSRRTAAQTRAGIAVVQQVRPLVNWTQREGLRPLEVALRPLTGAGWDAHMIAAELHSWMLTWNPARPAAYIRARLAQQAAAEHVAAAYEAAEGWDEAAATRAFTVSRPELAYDVMQGLAVGMAAYSARQAEQGLDDLTDADAAADMAAFLERVPA</sequence>
<geneLocation type="plasmid" evidence="2 3">
    <name>SGLP1</name>
</geneLocation>
<name>A0A0U3M700_STRGL</name>
<organism evidence="2 3">
    <name type="scientific">Streptomyces globisporus C-1027</name>
    <dbReference type="NCBI Taxonomy" id="1172567"/>
    <lineage>
        <taxon>Bacteria</taxon>
        <taxon>Bacillati</taxon>
        <taxon>Actinomycetota</taxon>
        <taxon>Actinomycetes</taxon>
        <taxon>Kitasatosporales</taxon>
        <taxon>Streptomycetaceae</taxon>
        <taxon>Streptomyces</taxon>
    </lineage>
</organism>